<dbReference type="STRING" id="1202772.A0A1V9ZKH6"/>
<feature type="region of interest" description="Disordered" evidence="2">
    <location>
        <begin position="398"/>
        <end position="481"/>
    </location>
</feature>
<feature type="transmembrane region" description="Helical" evidence="3">
    <location>
        <begin position="7019"/>
        <end position="7037"/>
    </location>
</feature>
<evidence type="ECO:0000256" key="1">
    <source>
        <dbReference type="PROSITE-ProRule" id="PRU00325"/>
    </source>
</evidence>
<protein>
    <recommendedName>
        <fullName evidence="4">SWIM-type domain-containing protein</fullName>
    </recommendedName>
</protein>
<dbReference type="EMBL" id="JNBR01000084">
    <property type="protein sequence ID" value="OQR98493.1"/>
    <property type="molecule type" value="Genomic_DNA"/>
</dbReference>
<evidence type="ECO:0000313" key="5">
    <source>
        <dbReference type="EMBL" id="OQR98493.1"/>
    </source>
</evidence>
<feature type="transmembrane region" description="Helical" evidence="3">
    <location>
        <begin position="7156"/>
        <end position="7175"/>
    </location>
</feature>
<feature type="compositionally biased region" description="Polar residues" evidence="2">
    <location>
        <begin position="59"/>
        <end position="77"/>
    </location>
</feature>
<feature type="transmembrane region" description="Helical" evidence="3">
    <location>
        <begin position="6908"/>
        <end position="6930"/>
    </location>
</feature>
<evidence type="ECO:0000313" key="6">
    <source>
        <dbReference type="Proteomes" id="UP000243579"/>
    </source>
</evidence>
<feature type="transmembrane region" description="Helical" evidence="3">
    <location>
        <begin position="7240"/>
        <end position="7260"/>
    </location>
</feature>
<evidence type="ECO:0000259" key="4">
    <source>
        <dbReference type="PROSITE" id="PS50966"/>
    </source>
</evidence>
<keyword evidence="3" id="KW-0472">Membrane</keyword>
<dbReference type="OrthoDB" id="77594at2759"/>
<evidence type="ECO:0000256" key="3">
    <source>
        <dbReference type="SAM" id="Phobius"/>
    </source>
</evidence>
<feature type="domain" description="SWIM-type" evidence="4">
    <location>
        <begin position="7066"/>
        <end position="7104"/>
    </location>
</feature>
<feature type="transmembrane region" description="Helical" evidence="3">
    <location>
        <begin position="7058"/>
        <end position="7079"/>
    </location>
</feature>
<feature type="compositionally biased region" description="Pro residues" evidence="2">
    <location>
        <begin position="399"/>
        <end position="416"/>
    </location>
</feature>
<feature type="compositionally biased region" description="Low complexity" evidence="2">
    <location>
        <begin position="444"/>
        <end position="458"/>
    </location>
</feature>
<dbReference type="SUPFAM" id="SSF48371">
    <property type="entry name" value="ARM repeat"/>
    <property type="match status" value="4"/>
</dbReference>
<dbReference type="PROSITE" id="PS50966">
    <property type="entry name" value="ZF_SWIM"/>
    <property type="match status" value="1"/>
</dbReference>
<dbReference type="Proteomes" id="UP000243579">
    <property type="component" value="Unassembled WGS sequence"/>
</dbReference>
<reference evidence="5 6" key="1">
    <citation type="journal article" date="2014" name="Genome Biol. Evol.">
        <title>The secreted proteins of Achlya hypogyna and Thraustotheca clavata identify the ancestral oomycete secretome and reveal gene acquisitions by horizontal gene transfer.</title>
        <authorList>
            <person name="Misner I."/>
            <person name="Blouin N."/>
            <person name="Leonard G."/>
            <person name="Richards T.A."/>
            <person name="Lane C.E."/>
        </authorList>
    </citation>
    <scope>NUCLEOTIDE SEQUENCE [LARGE SCALE GENOMIC DNA]</scope>
    <source>
        <strain evidence="5 6">ATCC 48635</strain>
    </source>
</reference>
<organism evidence="5 6">
    <name type="scientific">Achlya hypogyna</name>
    <name type="common">Oomycete</name>
    <name type="synonym">Protoachlya hypogyna</name>
    <dbReference type="NCBI Taxonomy" id="1202772"/>
    <lineage>
        <taxon>Eukaryota</taxon>
        <taxon>Sar</taxon>
        <taxon>Stramenopiles</taxon>
        <taxon>Oomycota</taxon>
        <taxon>Saprolegniomycetes</taxon>
        <taxon>Saprolegniales</taxon>
        <taxon>Achlyaceae</taxon>
        <taxon>Achlya</taxon>
    </lineage>
</organism>
<keyword evidence="3" id="KW-0812">Transmembrane</keyword>
<evidence type="ECO:0000256" key="2">
    <source>
        <dbReference type="SAM" id="MobiDB-lite"/>
    </source>
</evidence>
<proteinExistence type="predicted"/>
<sequence length="7383" mass="809843">MKRFFALPTSPSKAKYEAERSKLESALLDIESKKQVLFGPTDALDALVATDDTVPTWANRASPSASPTRPLSPTKTRSVAAFSRPSFSSDLPMSLAMAFSSVNASMRLSPSKAILQATNSETVWSLKEVYIVQDGSPDTKLGSVELHAAANLKAARELIVRFLPSAPKGFRFLGVRGPIDIDTEGMVFLQEAFLGDIRVQSLAPPLSKEERQRRNLVRERQQAAFEHFVQRRTQEPKPNEVPPTVVEEVVAKPPPVVAPKPAPEPVAAAPKPPKQVLLTATRVLADHECDIKILYFPTLSRVVVRAKVVDAAQHVTLALQDAEFRKLVGASDTESLLALTLDEASARPILDNLLLVVPDDAFGLFQLRLRRFVVVSKARKEPSPVLFEAVDAQPAEAAPFPPPLRSPPRVPVVPDPVPEKHTKPARSPPKEKPPAPTAPEPEVRAVAPVEVAPARRVATSPPKPRDKHKAPSPVHAEPKAAPLEVRATTAAPAKHRVATVAPPAKPTADEHHRRLRASLELAARKSSLPADDEEAAPAPVVPAEELHVKIALKKLRAFVRSGAAISMYHNDGHRDDIERLYAASNPRSISLGRHCLVGAFWEFLVARAIVIPTHPVAYSLEQHGAVPLLLLAIEDEVAVCDGGYLRDIQHDLRKVVLDDVAGVAHIVEQTTPLSNADVALILSFEAKLALLCHASRWTLPTALRTAIFEGVFPLQSKKELPLEAPALTYISAKEMPFKATLIKSYALLEPELQALLELLYILVYSYYHSPRCTDKRLRQFTVAASTPAGRIEAMLQAIDERQGKLKELQLAFSDVALHAFRERIRVLVPLLPHAKVVARTSKLPTFFKGLAAYLGTVHGLFATRLVAALRTRHAVQSAQTARFLLELVKAHVHDAPAPSPSIGDFFVATMAPFVGLDKVNGERHRLRLGKVALHSEFCLATHGHCAALSGDDALRRRARWDSPVDIPSTTLQRYFFKGEHEVLCEFVALVPVPDTTVVSEAVEEDAPPPPPPRWDQVQAVYATEAGRVWAHLLQWHQQKTPAADGLRAHVAFGLNIRQATGSLLTPEMLADTNLHFFLLHPSVHFVAVAYVACDQLLRVTVRFYQEVAPSQRALGTHRGSRFEHNAFNELLAHVGAMPASAVGVFLLQKGLQFITQNLFDERQAAWDALPEGRPLYDMLVERRLTARYAEELMEIALDKIFTAIGDNAALLTPDIVALLLGILQRANDTCMDKDDSAAVVQTTFEFIAAGTLRLLQHLLAPPVPPVPETVPSMSSVMTLPPLAHKQKCFIDCDGLGLLHDMISLSTFAEGTVFVDEASTRTVVESLIVRVLLTRELCSPSRALIVHHRLWAAYVLPRVESGELEAYGGAVLQALMDVILGSTEKHMLSFLIQCNCGCPRNVHWTSDVYEALVTLFLDLLATKAGVRWAQEHDMAGVLALLRPFELFYVQLLTERSGLQPRLLATVYALARKVKQLDNLVKLLDVVPVEVLGLYTRGKVPHLTVDLLRLLASLLHLGLLRKVPHVAVGVFGVVFADLTQLLVDAVMPTSMDIVPALWSDADLTKKVFRGAKVLGDFGAEHRASLGLDTKATDRDGAMPSLLLLYISLLDAKLDKPLLVLQLPALMGLICMCYDPVLAHVCIKEHVLCKLLDLHESVSLPYVSTRQQLCIWATALLCAHVALDGSLAANVSAQTMKRVLQHSYSSIVRINRSRSNAFESYVNNINRAGTVGLFEPAAGSGKRGHELTKTLTSLKAKLKAIEADPANLTARDAPAPVLSKQEQLLEWEDKLEANVGDRDDRTSTVYFILMDALSSMTSSVGAIRDSDEVKVVAQSIVGYFIAEELTPPEYFVAAYCFALKNIVFAAFRASSLNEIWEQATLSLFLRKLFGFVCTKKSATMSISLGQEFALELLWGLVLVSRGKEAWFLKDDSDAPPPTPVVPLKASISVLTKALVDDAARPPPLDAAKLKVLGDAAGSADPVVCEYACAVLATLVADPYVARFFFVEIGYNKLLTMVQQQRNKGSTRHLHVFHDADVLDESALARQVGGANLLYDAKYKLNREVRGLLQLLRLVATCIRIVAKTDTLSSDFITKSEKPTKDNFVSLLHHLPEPPALVQVLRGVRYLIPLAATQTFDAYFTRAEFERLYKLCLDPTTSESVQIKALKCARYLLRKYAINTCLARMLYDGRLHLVLLFGHIHIELQIEAVYMLFEVAMIYINKKQRRALAATFETPETRPILATLFAKFDELVHDDATKSSAQLLMDILIRLIIQLDLLNSVNDDFLVEAICHMIETISPDGQANDGAEAGQVLMHTPLRPMLCAALAKLVCKGHKAPWFLRTSRLDTIVKILSQESTLGELMDLACILLTLAREEAAIAAYLGTAASQAIKHVCHVLGSFYELQMVNSGPTAQATEDMDDEGKEELLEDEGEVATSADMAQYRKFRTVKQRLLLKIFFPKTEELKVSRHLHQIYKYYLKLLEMIFDVHGSSVETHGCRCTTRNGCSNCAPADLLRKANGAHICRWLLLSKRISVAHGSSYMTAPERDADSIVFHTLRLLRAASFNHLFRKEFLEGGARPLGSQSVTALHKIRDLCANVNHPKLLLGKATLLDPVVILGQLCAEDGLRDYLGVTLELAAYVFAIIADKRQAAVPLMTRACTLVLCRLASSDALLHHGSFKRTLRLTGGLLRRNDVLADAMSLNNLLMFYRNTMTYGKAIAPLVLDDLSDEVLAALGRQLKVTLAPTRGFDVETAVRMAAADALAQLLFSQHKGVRQAFGAPSTRHLSLAKVRQHALTKGPSHAAPEQPVAAVFRKIGRTWHQHLDNLSRDDITALSPVDEKLAVVYASVYGEKSELRLFLDLLNILTKLPPVAPPQKARPPPSVLTPAGALAPAEVPVFFAMEHPVPSDLRDYSCHMYVDYVPGSASLWRVLRKLLRNCMSRKLLTALSEAQTALLLRLLAVCAPEGRTALSAASATWLTDVELEYIRFVHDVVHTHPRLHNPAIFDTVSATAHRYFAAAARDTDPFSSRMRGFVLLHAFAQDTACIATLATYLVAVLPTPPPPLPEGEPAVTVDPMELSLPVRARDALGGLALLRRKTTWKSKDRAKPLSFAFLAPDVAQLSMLPYALGVFSALVSTDSRFLTWFVYLGGFSTLLEILELELEFHDVAVVPSRVTTLRLTLELMRQSLEEASDRPLGAAIIANHRLFQRVLSLAAHTKLEVKQAAMGVMAALTRTSAACDAVFAMQAHCGLLPCADVRDGDIIRAHVDVLRLLFGATVTEHEGQLFFVDTNTTVDARKFSALASLRPLHLLKPATLARLSRGLEGPAPADSKALVLLSDGRAVNVPLWLIERYVERESFTNLSHGADGPQSHVVVDLVGQLNALLATFLPTPAEKGLRLSRAEYMTAVDEKERTAVARALWRTLQQLPAEAPKRLPLVQQICRALIEDQAQLNRTVRRATRSVDGHVLGRRQRTLHGLFAYLRRALLLRSLSLEAVGALCRHMPPPVSFCEDTLEHALVLVNQGEITIARRPSVFAFPFDAPPTPWKRTFGPGDIVWCPRWLTTNGRIQPYERALYHVQHCVPHTTVFVWTQEMHEYYLPVADRDVLSVDVAEMVATLEAGVSLSVPTRLTAFCKEDAALRRLQTFGLATLGNLARGSRTFAAAFVADAGLINAVVSLAFSTLATALVTAAIDTLCIITAEPAAAQQLYVLCLDRFAPTPVLQGVLDAMELWCVQPRVAERVLRLLRQLYTNVPEAPHTVARMWLPTHYATLRAFLSVGDTALAAAVAGLVRDLLAPTLAPAFTAGGLHLAFAHFVGHCPAEVLPDVLYIVLSFCANAKTKAAIWARGAFHAPLHATLARMVVMLDSGNVAADATPTFVAFFNVLTFSEVSSEMDAAYRAFLGGHTALATLLVARIVDGGPAIDMYLNCLWRLCHGNASNAHRVGGHATDVRHGLAALAATPAAPAFANSLKCIRSLATDPANADAFSAAGVLDVLFAYVGDEAWQLPEVAIALQAMGCVFQTSVVGRGLFSPHHLALVATLYDQHLARRPAPAELTAWGDVLVRLVALLGAVVVDARTRQMVWTHCHRAAASALGWASWMQLLHPPQQPTTARLGLPAQHAVHDLTIALLAELCREPTIARDVAAHPHWCGYFCDLLLAPGGRPAEILAALRLLVAVAEVCTAEAVPIASILPVRARVYALLRLVGAPGVDALIFRLLWLWEAQARDLGSEPGEHLLGHAELHLDVFSYRLLARAATAVRDRSIFLGFLVQLLPTTWRLASPSVVTARLVASHVYLCLQRLPAAVDWSLLPTVETDLYRYCAWCDEVLGLGALLQVVRLVGAVVRHEPLHVLLPLPAFHGLLDHAVALVVAAVIALPPKQVAAPLTHRLLEEWAIVLEYSFNCRVLPFERRALQAFVDKVLGCLPELPLAPTVALLRCLHALCEKNVEVGLALRPLKLVARLEPHLSSAEDDEVDGVLRLLQAVVAASFRDGQDALQSRLPQRCLQLLEDRRCVPAACLLLVRLARVVGVSAAAPDASRLLTALLVLDITPAECLPWLGLLDQLFLAIPGLGCSIASAWEPAGQACVRRLFACLRCVGPESEIPRHEAVAFTAMRALSHLLAPAEPRLIQCVLALDDAWQDVVDAALRPVHEVNLYAVVVLEAALGAASPLLSGSALLSSLRQLFEDAEVAVATPLYFELLAVYFEGMTVAGTHLGQCLADSLHIEWPAVVERCAVALADPHRWSRRAALEFLHAFLLSPLHAMILEQVAVPTLGALKASVQKIIDSAEAVVLEKEQAAAFPCLGISAPMGVDDGGYAIYMLEPPEELHVAPVTARVAGLGSPHASRHVLSLLRYGNAGLLRLLLQHTSTRRTTVVEPKQRLAHLAGRKRGTVAVPKKSFRRQLPGTPKPPTALGQGAASVGDDARRLLAMATACLRLLWRETGFVPASLRLNVTATVVTHAFVNADTDATDLEGLWAAVTVAADAAKADLVTSNPSLIVLLLRLSGSVASLSRRKLATALLWKIVAAVSDFALFQALLRASKATLLDNLQASLVLEAPVLGPAVSDCARDLLQVTCGLLAALARAPDLLDAVLSHGFVGLVLHVVQVERPAELPAANVLFLQLVESVVSSAEHEARVSGDIDGLVQHCLHCLELDNSVELRAKAVHVLFLVCARFPGRRALEARLFPSALADEGSKHSKVSVHSLQAVAHLFVLTETLKLHDSRASERAATFLVRMFCDDTDQRSRLCGCRVASPESLVELLVGVLEATVGTPHRNRVSLRAEPLPPVVVATGLAALECLARLDIHVDAFRSFAVGSRIVVQLFAAMGVKELEVSFAASSLLVSIVAFAADPAVESLLASAPRDEAADDSGDDEDDGPHRPSLLRKVSFVQLNAHLPMDHPKRHALNRLRCFRHKIGGELPSYYELLAARVDAFAEGMATPLVPLLTHVFTLLHTVLRVFYGTIYMPVTEGTRVQHQHLVATTFRIAFTMAPPGDAAWERLQVEAMAALMHLCNHVGDYGVALFESATAIETVLQRIRLAAKRGQVECAQLLRAITRHDSVKAVVYAHELYAFLGWMNEPVFADILQALMHAAKNLLVASTVPGYDPVRLARLLLSETPVASSSRSAVLAAHATLYRRLIFRVGLEAPTTRELKVMFTVVGKSSRVVERRYCLRDALRTAEETLLCPLDVQSVECKVLLGARVATTTYTVAALEAGGVVSSQLSLPPLETSATARLAVDDAVVCDLGNLSGPLGDVLSFCVHHEHSTEVDLVAELLGELCKHDTVFCDPSLHLWSFVAFLLHYGSPHAQHCLKALADSAAPDHPAFHTYLRHALALVQMLSIYGLSSDVTHEHDWPSACLRRKEATAFLLAVGNMVAHCASNTTAEAYMSLLLLEHAGVIKHLCAAHRRTDHLCCAHLKLQSTLASVWPAHARTLAGARFVAANLAHFEFNTHLSDTSIDQAATAVLQLVVHSSACHKFVLNDGLVYVGKLAHVLYSRYHGVTAPHKIAPILRTFVLISAFLRTNLLVLAPLPPQIHAAFFPATMATDVMPFLEIVLWPLLPHDGHDVWLDTSMLASTLLAQIVETCIDRPVLEGQVLGVAFRLGPSRAAALQRAVRFGVRLRAPEHAFAVRVVQKIYFLAVIKGIKTGILSAECKELLPMQAVLQLDALDDDEAKGSDPLGDALRYCVQFTEQHHGGRLRDILVRNRKKGIGDMLRAVDPSARVVVFVHRVLHLVLETYIGVVASAPETIHGVDAKVARVRNFCRRLETLALLVLSVLDQLDAAYFGHIFYQFHEIRFPDAKMEANVVERRHFMRNNMKKVLFILKRIVDRKKLQAVLDETSFSEAETVLRDIRLEFAVNGRRRLGQACAPDASVADLFCEAVEVAGMGPFGALLAGARYLYARSMRKDDNSSYRLEEFMVGRFQDVGLVEALKRILTKVMGILRHPIAALAVAWQRVRGVCHSRTGGDDAHAQAPPTVARRRSLSLAENMFEGVDRPAVSFFPVASVLSLPLHATAASADRFFHVLRQRGTERRDDGAVVAKERFVERLVPTFPAAKQDVLRAFLTSGELSLVEGRLDHGELCLLRQKLEASAAVATGDDIKLDVVQHATLPMNAWHFILGPVKHTRLLHVEYLLEEIVKVDAATSADAAAVVSGGARHLRNIADAKKLSGIVVLPLRPKPMVKPIEPSKRQLKLRRVSSRRALKQWVVRSMGMASYVELDDRKSVDDIRKEPTAVIFAEYVLPVTDGSLEDPLSEQMAWGYLVSKINRNLFPRWVFEVDDVHVPWHRRAVARGLRAFLRAFLTVTFWRLEELRLDLQDDSWPVDDLLRCKYTTRTKLAQDIVHSIVVYEHFAKAVSELCAVWMKESGSLGLRLWQHWSFFAVGWAVPSLLFHVVLPMLDASSSAVDYFMKWFMAGFFVLIYSLVVLSILQLIKQSENMMVQERQAVRFYPVVGFHGNYLALYGLFMELVQQNTIPFSNTVQWVSGFQVPKLMAALGALGITGLNIDALGLTAHPLDLLYLKAYVAFAILFLYLVLLKCANKFHKSYPNLNKRLTKDLPPIISSILFVAIVNTFLSFLFCCTCDQFQDAAAQCTHTEPFLYAYPTVDLVCWSPDHLPLAFVGLVGLTFFLPIGILSAGMAEVLFPREDVDIKFSPIIVLASQMGKTISIVAGLFFTFYREYMVSISVGTNVVLFLLTVVCKTSSIWYVSIVKAFIYVMSVWTSLCALVNLTLATPNSGPVIYLNVGWFVIFCTALVVLALEMRLRNVREEAARKERLRDYKLLNGAHDVVRLTDMEEDFLRRARKPTTPAQLEALAPPGFLAAARAKAKALESQELPPHLDDFLEKARRSAARPSKSETMFLRRGRRLGHRIALFEATEHKAE</sequence>
<feature type="transmembrane region" description="Helical" evidence="3">
    <location>
        <begin position="7118"/>
        <end position="7144"/>
    </location>
</feature>
<keyword evidence="6" id="KW-1185">Reference proteome</keyword>
<keyword evidence="3" id="KW-1133">Transmembrane helix</keyword>
<dbReference type="InterPro" id="IPR007527">
    <property type="entry name" value="Znf_SWIM"/>
</dbReference>
<feature type="region of interest" description="Disordered" evidence="2">
    <location>
        <begin position="57"/>
        <end position="77"/>
    </location>
</feature>
<feature type="transmembrane region" description="Helical" evidence="3">
    <location>
        <begin position="7181"/>
        <end position="7201"/>
    </location>
</feature>
<feature type="transmembrane region" description="Helical" evidence="3">
    <location>
        <begin position="6992"/>
        <end position="7013"/>
    </location>
</feature>
<feature type="transmembrane region" description="Helical" evidence="3">
    <location>
        <begin position="6874"/>
        <end position="6896"/>
    </location>
</feature>
<keyword evidence="1" id="KW-0862">Zinc</keyword>
<feature type="compositionally biased region" description="Basic and acidic residues" evidence="2">
    <location>
        <begin position="417"/>
        <end position="433"/>
    </location>
</feature>
<feature type="transmembrane region" description="Helical" evidence="3">
    <location>
        <begin position="7213"/>
        <end position="7234"/>
    </location>
</feature>
<dbReference type="InterPro" id="IPR016024">
    <property type="entry name" value="ARM-type_fold"/>
</dbReference>
<comment type="caution">
    <text evidence="5">The sequence shown here is derived from an EMBL/GenBank/DDBJ whole genome shotgun (WGS) entry which is preliminary data.</text>
</comment>
<keyword evidence="1" id="KW-0479">Metal-binding</keyword>
<gene>
    <name evidence="5" type="ORF">ACHHYP_08656</name>
</gene>
<dbReference type="GO" id="GO:0008270">
    <property type="term" value="F:zinc ion binding"/>
    <property type="evidence" value="ECO:0007669"/>
    <property type="project" value="UniProtKB-KW"/>
</dbReference>
<accession>A0A1V9ZKH6</accession>
<name>A0A1V9ZKH6_ACHHY</name>
<keyword evidence="1" id="KW-0863">Zinc-finger</keyword>